<feature type="region of interest" description="Disordered" evidence="1">
    <location>
        <begin position="27"/>
        <end position="47"/>
    </location>
</feature>
<evidence type="ECO:0000313" key="3">
    <source>
        <dbReference type="Proteomes" id="UP000005819"/>
    </source>
</evidence>
<gene>
    <name evidence="2" type="ORF">ALIPUT_00050</name>
</gene>
<protein>
    <submittedName>
        <fullName evidence="2">Uncharacterized protein</fullName>
    </submittedName>
</protein>
<evidence type="ECO:0000313" key="2">
    <source>
        <dbReference type="EMBL" id="EDS04180.1"/>
    </source>
</evidence>
<organism evidence="2 3">
    <name type="scientific">Alistipes putredinis DSM 17216</name>
    <dbReference type="NCBI Taxonomy" id="445970"/>
    <lineage>
        <taxon>Bacteria</taxon>
        <taxon>Pseudomonadati</taxon>
        <taxon>Bacteroidota</taxon>
        <taxon>Bacteroidia</taxon>
        <taxon>Bacteroidales</taxon>
        <taxon>Rikenellaceae</taxon>
        <taxon>Alistipes</taxon>
    </lineage>
</organism>
<proteinExistence type="predicted"/>
<name>B0MTF9_9BACT</name>
<reference evidence="2" key="1">
    <citation type="submission" date="2007-10" db="EMBL/GenBank/DDBJ databases">
        <authorList>
            <person name="Fulton L."/>
            <person name="Clifton S."/>
            <person name="Fulton B."/>
            <person name="Xu J."/>
            <person name="Minx P."/>
            <person name="Pepin K.H."/>
            <person name="Johnson M."/>
            <person name="Thiruvilangam P."/>
            <person name="Bhonagiri V."/>
            <person name="Nash W.E."/>
            <person name="Mardis E.R."/>
            <person name="Wilson R.K."/>
        </authorList>
    </citation>
    <scope>NUCLEOTIDE SEQUENCE [LARGE SCALE GENOMIC DNA]</scope>
    <source>
        <strain evidence="2">DSM 17216</strain>
    </source>
</reference>
<accession>B0MTF9</accession>
<dbReference type="AlphaFoldDB" id="B0MTF9"/>
<reference evidence="2" key="2">
    <citation type="submission" date="2013-09" db="EMBL/GenBank/DDBJ databases">
        <title>Draft genome sequence of Alistipes putredinis (DSM 17216).</title>
        <authorList>
            <person name="Sudarsanam P."/>
            <person name="Ley R."/>
            <person name="Guruge J."/>
            <person name="Turnbaugh P.J."/>
            <person name="Mahowald M."/>
            <person name="Liep D."/>
            <person name="Gordon J."/>
        </authorList>
    </citation>
    <scope>NUCLEOTIDE SEQUENCE</scope>
    <source>
        <strain evidence="2">DSM 17216</strain>
    </source>
</reference>
<dbReference type="Proteomes" id="UP000005819">
    <property type="component" value="Unassembled WGS sequence"/>
</dbReference>
<comment type="caution">
    <text evidence="2">The sequence shown here is derived from an EMBL/GenBank/DDBJ whole genome shotgun (WGS) entry which is preliminary data.</text>
</comment>
<keyword evidence="3" id="KW-1185">Reference proteome</keyword>
<evidence type="ECO:0000256" key="1">
    <source>
        <dbReference type="SAM" id="MobiDB-lite"/>
    </source>
</evidence>
<dbReference type="EMBL" id="ABFK02000016">
    <property type="protein sequence ID" value="EDS04180.1"/>
    <property type="molecule type" value="Genomic_DNA"/>
</dbReference>
<dbReference type="HOGENOM" id="CLU_2366654_0_0_10"/>
<sequence length="95" mass="10661">MDSAAPSFRSEQTERFLAAAPSTLIPNHPFPMLSGKPPQKTESKPLKAKVRKSVTITIRSSELWFVVQLSRLFTFGAPVNPLRRAEEIVQDPQEK</sequence>